<name>A0ABV2SGU7_9GAMM</name>
<evidence type="ECO:0000313" key="4">
    <source>
        <dbReference type="Proteomes" id="UP001549366"/>
    </source>
</evidence>
<dbReference type="EMBL" id="JBEWTB010000002">
    <property type="protein sequence ID" value="MET4756977.1"/>
    <property type="molecule type" value="Genomic_DNA"/>
</dbReference>
<feature type="region of interest" description="Disordered" evidence="1">
    <location>
        <begin position="177"/>
        <end position="197"/>
    </location>
</feature>
<feature type="domain" description="Thioredoxin" evidence="2">
    <location>
        <begin position="22"/>
        <end position="173"/>
    </location>
</feature>
<accession>A0ABV2SGU7</accession>
<dbReference type="Proteomes" id="UP001549366">
    <property type="component" value="Unassembled WGS sequence"/>
</dbReference>
<evidence type="ECO:0000313" key="3">
    <source>
        <dbReference type="EMBL" id="MET4756977.1"/>
    </source>
</evidence>
<dbReference type="SUPFAM" id="SSF52833">
    <property type="entry name" value="Thioredoxin-like"/>
    <property type="match status" value="1"/>
</dbReference>
<comment type="caution">
    <text evidence="3">The sequence shown here is derived from an EMBL/GenBank/DDBJ whole genome shotgun (WGS) entry which is preliminary data.</text>
</comment>
<dbReference type="RefSeq" id="WP_354011257.1">
    <property type="nucleotide sequence ID" value="NZ_JBEWTA010000001.1"/>
</dbReference>
<dbReference type="Pfam" id="PF00578">
    <property type="entry name" value="AhpC-TSA"/>
    <property type="match status" value="1"/>
</dbReference>
<evidence type="ECO:0000259" key="2">
    <source>
        <dbReference type="PROSITE" id="PS51352"/>
    </source>
</evidence>
<reference evidence="3 4" key="1">
    <citation type="submission" date="2024-06" db="EMBL/GenBank/DDBJ databases">
        <title>Genomic Encyclopedia of Type Strains, Phase V (KMG-V): Genome sequencing to study the core and pangenomes of soil and plant-associated prokaryotes.</title>
        <authorList>
            <person name="Whitman W."/>
        </authorList>
    </citation>
    <scope>NUCLEOTIDE SEQUENCE [LARGE SCALE GENOMIC DNA]</scope>
    <source>
        <strain evidence="3 4">NE40</strain>
    </source>
</reference>
<evidence type="ECO:0000256" key="1">
    <source>
        <dbReference type="SAM" id="MobiDB-lite"/>
    </source>
</evidence>
<keyword evidence="4" id="KW-1185">Reference proteome</keyword>
<dbReference type="InterPro" id="IPR036249">
    <property type="entry name" value="Thioredoxin-like_sf"/>
</dbReference>
<dbReference type="CDD" id="cd02969">
    <property type="entry name" value="PRX_like1"/>
    <property type="match status" value="1"/>
</dbReference>
<dbReference type="PROSITE" id="PS51352">
    <property type="entry name" value="THIOREDOXIN_2"/>
    <property type="match status" value="1"/>
</dbReference>
<dbReference type="InterPro" id="IPR000866">
    <property type="entry name" value="AhpC/TSA"/>
</dbReference>
<dbReference type="Gene3D" id="3.40.30.10">
    <property type="entry name" value="Glutaredoxin"/>
    <property type="match status" value="1"/>
</dbReference>
<proteinExistence type="predicted"/>
<organism evidence="3 4">
    <name type="scientific">Endozoicomonas lisbonensis</name>
    <dbReference type="NCBI Taxonomy" id="3120522"/>
    <lineage>
        <taxon>Bacteria</taxon>
        <taxon>Pseudomonadati</taxon>
        <taxon>Pseudomonadota</taxon>
        <taxon>Gammaproteobacteria</taxon>
        <taxon>Oceanospirillales</taxon>
        <taxon>Endozoicomonadaceae</taxon>
        <taxon>Endozoicomonas</taxon>
    </lineage>
</organism>
<protein>
    <submittedName>
        <fullName evidence="3">Peroxiredoxin</fullName>
    </submittedName>
</protein>
<sequence length="197" mass="22471">MESDRFLTKKERAIMLLDTPVCNFDWEAPDFTLKDVDGNRYTMSDYLGEKGLLIAFICNHCPYVQKIAERLAEDTRSLMAEGINVLAIMSNDYEAYPEDSPEKMKQFASQHGFDFPYLIDEDQSVGKQYDAVCTPDFFGLNREGRLQYRGRLDNARMDDPSDRVPELLNAMRTIAATGKGPKDQQPSMGCSIKWRGN</sequence>
<dbReference type="PANTHER" id="PTHR43640:SF1">
    <property type="entry name" value="THIOREDOXIN-DEPENDENT PEROXIREDOXIN"/>
    <property type="match status" value="1"/>
</dbReference>
<dbReference type="InterPro" id="IPR013766">
    <property type="entry name" value="Thioredoxin_domain"/>
</dbReference>
<gene>
    <name evidence="3" type="ORF">V5J35_002169</name>
</gene>
<dbReference type="PANTHER" id="PTHR43640">
    <property type="entry name" value="OS07G0260300 PROTEIN"/>
    <property type="match status" value="1"/>
</dbReference>
<dbReference type="InterPro" id="IPR047262">
    <property type="entry name" value="PRX-like1"/>
</dbReference>